<name>A0A090WTT6_9FLAO</name>
<dbReference type="PANTHER" id="PTHR47799:SF1">
    <property type="entry name" value="OMEGA-AMIDASE YAFV"/>
    <property type="match status" value="1"/>
</dbReference>
<evidence type="ECO:0000259" key="1">
    <source>
        <dbReference type="PROSITE" id="PS50263"/>
    </source>
</evidence>
<evidence type="ECO:0000313" key="3">
    <source>
        <dbReference type="Proteomes" id="UP000029643"/>
    </source>
</evidence>
<dbReference type="SUPFAM" id="SSF56317">
    <property type="entry name" value="Carbon-nitrogen hydrolase"/>
    <property type="match status" value="1"/>
</dbReference>
<keyword evidence="2" id="KW-0378">Hydrolase</keyword>
<accession>A0A090WTT6</accession>
<organism evidence="2 3">
    <name type="scientific">Algibacter lectus</name>
    <dbReference type="NCBI Taxonomy" id="221126"/>
    <lineage>
        <taxon>Bacteria</taxon>
        <taxon>Pseudomonadati</taxon>
        <taxon>Bacteroidota</taxon>
        <taxon>Flavobacteriia</taxon>
        <taxon>Flavobacteriales</taxon>
        <taxon>Flavobacteriaceae</taxon>
        <taxon>Algibacter</taxon>
    </lineage>
</organism>
<dbReference type="EMBL" id="BBNU01000007">
    <property type="protein sequence ID" value="GAL79643.1"/>
    <property type="molecule type" value="Genomic_DNA"/>
</dbReference>
<dbReference type="GO" id="GO:0004040">
    <property type="term" value="F:amidase activity"/>
    <property type="evidence" value="ECO:0007669"/>
    <property type="project" value="UniProtKB-EC"/>
</dbReference>
<dbReference type="InterPro" id="IPR036526">
    <property type="entry name" value="C-N_Hydrolase_sf"/>
</dbReference>
<sequence length="74" mass="8493">MEKELKVALIQANLVWENPQKNREQFTEKIEQISGSINLIILPEMFTSGFTMNAEKVAETMDGGNYYMAKRYGC</sequence>
<evidence type="ECO:0000313" key="2">
    <source>
        <dbReference type="EMBL" id="GAL79643.1"/>
    </source>
</evidence>
<dbReference type="GO" id="GO:0106008">
    <property type="term" value="F:2-oxoglutaramate amidase activity"/>
    <property type="evidence" value="ECO:0007669"/>
    <property type="project" value="TreeGrafter"/>
</dbReference>
<dbReference type="InterPro" id="IPR003010">
    <property type="entry name" value="C-N_Hydrolase"/>
</dbReference>
<feature type="domain" description="CN hydrolase" evidence="1">
    <location>
        <begin position="5"/>
        <end position="74"/>
    </location>
</feature>
<dbReference type="PROSITE" id="PS50263">
    <property type="entry name" value="CN_HYDROLASE"/>
    <property type="match status" value="1"/>
</dbReference>
<dbReference type="Gene3D" id="3.60.110.10">
    <property type="entry name" value="Carbon-nitrogen hydrolase"/>
    <property type="match status" value="1"/>
</dbReference>
<gene>
    <name evidence="2" type="ORF">JCM19274_3055</name>
</gene>
<dbReference type="Proteomes" id="UP000029643">
    <property type="component" value="Unassembled WGS sequence"/>
</dbReference>
<dbReference type="AlphaFoldDB" id="A0A090WTT6"/>
<comment type="caution">
    <text evidence="2">The sequence shown here is derived from an EMBL/GenBank/DDBJ whole genome shotgun (WGS) entry which is preliminary data.</text>
</comment>
<protein>
    <submittedName>
        <fullName evidence="2">Aliphatic amidase AmiE</fullName>
        <ecNumber evidence="2">3.5.1.4</ecNumber>
    </submittedName>
</protein>
<dbReference type="GO" id="GO:0050152">
    <property type="term" value="F:omega-amidase activity"/>
    <property type="evidence" value="ECO:0007669"/>
    <property type="project" value="TreeGrafter"/>
</dbReference>
<dbReference type="EC" id="3.5.1.4" evidence="2"/>
<reference evidence="2 3" key="1">
    <citation type="journal article" date="2014" name="Genome Announc.">
        <title>Draft Genome Sequences of Marine Flavobacterium Algibacter lectus Strains SS8 and NR4.</title>
        <authorList>
            <person name="Takatani N."/>
            <person name="Nakanishi M."/>
            <person name="Meirelles P."/>
            <person name="Mino S."/>
            <person name="Suda W."/>
            <person name="Oshima K."/>
            <person name="Hattori M."/>
            <person name="Ohkuma M."/>
            <person name="Hosokawa M."/>
            <person name="Miyashita K."/>
            <person name="Thompson F.L."/>
            <person name="Niwa A."/>
            <person name="Sawabe T."/>
            <person name="Sawabe T."/>
        </authorList>
    </citation>
    <scope>NUCLEOTIDE SEQUENCE [LARGE SCALE GENOMIC DNA]</scope>
    <source>
        <strain evidence="3">JCM19274</strain>
    </source>
</reference>
<dbReference type="InterPro" id="IPR052737">
    <property type="entry name" value="Omega-amidase_YafV"/>
</dbReference>
<dbReference type="PANTHER" id="PTHR47799">
    <property type="entry name" value="OMEGA-AMIDASE YAFV"/>
    <property type="match status" value="1"/>
</dbReference>
<dbReference type="Pfam" id="PF00795">
    <property type="entry name" value="CN_hydrolase"/>
    <property type="match status" value="1"/>
</dbReference>
<proteinExistence type="predicted"/>